<name>A0A3N2GSY2_9PSEU</name>
<evidence type="ECO:0000313" key="1">
    <source>
        <dbReference type="EMBL" id="ROS39708.1"/>
    </source>
</evidence>
<dbReference type="Proteomes" id="UP000274843">
    <property type="component" value="Unassembled WGS sequence"/>
</dbReference>
<accession>A0A3N2GSY2</accession>
<keyword evidence="2" id="KW-1185">Reference proteome</keyword>
<dbReference type="EMBL" id="RKHY01000001">
    <property type="protein sequence ID" value="ROS39708.1"/>
    <property type="molecule type" value="Genomic_DNA"/>
</dbReference>
<comment type="caution">
    <text evidence="1">The sequence shown here is derived from an EMBL/GenBank/DDBJ whole genome shotgun (WGS) entry which is preliminary data.</text>
</comment>
<protein>
    <submittedName>
        <fullName evidence="1">Uncharacterized protein</fullName>
    </submittedName>
</protein>
<sequence>MDFLNAVPGESGHVLVEMSPNVAECLYAIGRDLLTALETGYRGRRRLRDEDLFPDAYQLIRDSKAFRERHGAAMRESVTAAVRAVVLNYRGQTVFTLDRAWLRAWFTMVAHAPALYVRKPRWTVGAWTRLPVTENEVRLFWLHYTQAALAQACAVSLCEPPVSGT</sequence>
<dbReference type="GeneID" id="301843436"/>
<dbReference type="RefSeq" id="WP_123683602.1">
    <property type="nucleotide sequence ID" value="NZ_RKHY01000001.1"/>
</dbReference>
<proteinExistence type="predicted"/>
<evidence type="ECO:0000313" key="2">
    <source>
        <dbReference type="Proteomes" id="UP000274843"/>
    </source>
</evidence>
<organism evidence="1 2">
    <name type="scientific">Amycolatopsis thermoflava</name>
    <dbReference type="NCBI Taxonomy" id="84480"/>
    <lineage>
        <taxon>Bacteria</taxon>
        <taxon>Bacillati</taxon>
        <taxon>Actinomycetota</taxon>
        <taxon>Actinomycetes</taxon>
        <taxon>Pseudonocardiales</taxon>
        <taxon>Pseudonocardiaceae</taxon>
        <taxon>Amycolatopsis</taxon>
        <taxon>Amycolatopsis methanolica group</taxon>
    </lineage>
</organism>
<gene>
    <name evidence="1" type="ORF">EDD35_2018</name>
</gene>
<dbReference type="AlphaFoldDB" id="A0A3N2GSY2"/>
<reference evidence="1 2" key="1">
    <citation type="submission" date="2018-11" db="EMBL/GenBank/DDBJ databases">
        <title>Sequencing the genomes of 1000 actinobacteria strains.</title>
        <authorList>
            <person name="Klenk H.-P."/>
        </authorList>
    </citation>
    <scope>NUCLEOTIDE SEQUENCE [LARGE SCALE GENOMIC DNA]</scope>
    <source>
        <strain evidence="1 2">DSM 44348</strain>
    </source>
</reference>